<sequence>MPLTIVVRSSSEPGASSDAADASLTFDGPRIVIGRGTGCDVRLPDVSVSHRHASLRIDAGVHTLIDEGSLNGTFVGGVRLLPQVPRVIQSGDLVRVGRVWLELRIDQRPATRDLSLATRDLALRLVSQAMRNLGDDTVPKVTVVEGRSSGIFLHLEEEGRIYIVGRGESCDLPLDERDSSRQHVQLVRRGSVVLVRDLGSKNGVVLGEAPLDRERDVVWKAHSMMRVGTTVLALQEPVAEALADLEAAPDEKLVPADVPPPPLREGNKSDAPMSEIPTSSSLRPEDERSSAPIASVEKMSEPTPLPKKKTTHLTPGYALVVITAFAVIVASLVGLVWLLRTGESSGM</sequence>
<dbReference type="InterPro" id="IPR000253">
    <property type="entry name" value="FHA_dom"/>
</dbReference>
<dbReference type="EMBL" id="CP089982">
    <property type="protein sequence ID" value="WXA93938.1"/>
    <property type="molecule type" value="Genomic_DNA"/>
</dbReference>
<dbReference type="Gene3D" id="2.60.200.20">
    <property type="match status" value="2"/>
</dbReference>
<proteinExistence type="predicted"/>
<feature type="transmembrane region" description="Helical" evidence="2">
    <location>
        <begin position="316"/>
        <end position="339"/>
    </location>
</feature>
<keyword evidence="2" id="KW-0472">Membrane</keyword>
<evidence type="ECO:0000256" key="1">
    <source>
        <dbReference type="SAM" id="MobiDB-lite"/>
    </source>
</evidence>
<evidence type="ECO:0000313" key="4">
    <source>
        <dbReference type="EMBL" id="WXA93938.1"/>
    </source>
</evidence>
<evidence type="ECO:0000259" key="3">
    <source>
        <dbReference type="PROSITE" id="PS50006"/>
    </source>
</evidence>
<dbReference type="SMART" id="SM00240">
    <property type="entry name" value="FHA"/>
    <property type="match status" value="2"/>
</dbReference>
<evidence type="ECO:0000256" key="2">
    <source>
        <dbReference type="SAM" id="Phobius"/>
    </source>
</evidence>
<keyword evidence="2" id="KW-0812">Transmembrane</keyword>
<protein>
    <submittedName>
        <fullName evidence="4">FHA domain-containing protein</fullName>
    </submittedName>
</protein>
<keyword evidence="2" id="KW-1133">Transmembrane helix</keyword>
<feature type="domain" description="FHA" evidence="3">
    <location>
        <begin position="31"/>
        <end position="80"/>
    </location>
</feature>
<name>A0ABZ2K991_9BACT</name>
<dbReference type="InterPro" id="IPR008984">
    <property type="entry name" value="SMAD_FHA_dom_sf"/>
</dbReference>
<dbReference type="RefSeq" id="WP_394844538.1">
    <property type="nucleotide sequence ID" value="NZ_CP089982.1"/>
</dbReference>
<gene>
    <name evidence="4" type="ORF">LZC95_46725</name>
</gene>
<dbReference type="CDD" id="cd00060">
    <property type="entry name" value="FHA"/>
    <property type="match status" value="2"/>
</dbReference>
<organism evidence="4 5">
    <name type="scientific">Pendulispora brunnea</name>
    <dbReference type="NCBI Taxonomy" id="2905690"/>
    <lineage>
        <taxon>Bacteria</taxon>
        <taxon>Pseudomonadati</taxon>
        <taxon>Myxococcota</taxon>
        <taxon>Myxococcia</taxon>
        <taxon>Myxococcales</taxon>
        <taxon>Sorangiineae</taxon>
        <taxon>Pendulisporaceae</taxon>
        <taxon>Pendulispora</taxon>
    </lineage>
</organism>
<dbReference type="PROSITE" id="PS50006">
    <property type="entry name" value="FHA_DOMAIN"/>
    <property type="match status" value="2"/>
</dbReference>
<evidence type="ECO:0000313" key="5">
    <source>
        <dbReference type="Proteomes" id="UP001379533"/>
    </source>
</evidence>
<dbReference type="Pfam" id="PF00498">
    <property type="entry name" value="FHA"/>
    <property type="match status" value="2"/>
</dbReference>
<reference evidence="4 5" key="1">
    <citation type="submission" date="2021-12" db="EMBL/GenBank/DDBJ databases">
        <title>Discovery of the Pendulisporaceae a myxobacterial family with distinct sporulation behavior and unique specialized metabolism.</title>
        <authorList>
            <person name="Garcia R."/>
            <person name="Popoff A."/>
            <person name="Bader C.D."/>
            <person name="Loehr J."/>
            <person name="Walesch S."/>
            <person name="Walt C."/>
            <person name="Boldt J."/>
            <person name="Bunk B."/>
            <person name="Haeckl F.J.F.P.J."/>
            <person name="Gunesch A.P."/>
            <person name="Birkelbach J."/>
            <person name="Nuebel U."/>
            <person name="Pietschmann T."/>
            <person name="Bach T."/>
            <person name="Mueller R."/>
        </authorList>
    </citation>
    <scope>NUCLEOTIDE SEQUENCE [LARGE SCALE GENOMIC DNA]</scope>
    <source>
        <strain evidence="4 5">MSr12523</strain>
    </source>
</reference>
<accession>A0ABZ2K991</accession>
<keyword evidence="5" id="KW-1185">Reference proteome</keyword>
<dbReference type="SUPFAM" id="SSF49879">
    <property type="entry name" value="SMAD/FHA domain"/>
    <property type="match status" value="2"/>
</dbReference>
<dbReference type="PANTHER" id="PTHR23308">
    <property type="entry name" value="NUCLEAR INHIBITOR OF PROTEIN PHOSPHATASE-1"/>
    <property type="match status" value="1"/>
</dbReference>
<dbReference type="Proteomes" id="UP001379533">
    <property type="component" value="Chromosome"/>
</dbReference>
<feature type="domain" description="FHA" evidence="3">
    <location>
        <begin position="162"/>
        <end position="211"/>
    </location>
</feature>
<dbReference type="InterPro" id="IPR050923">
    <property type="entry name" value="Cell_Proc_Reg/RNA_Proc"/>
</dbReference>
<feature type="region of interest" description="Disordered" evidence="1">
    <location>
        <begin position="250"/>
        <end position="311"/>
    </location>
</feature>